<dbReference type="Pfam" id="PF00775">
    <property type="entry name" value="Dioxygenase_C"/>
    <property type="match status" value="1"/>
</dbReference>
<reference evidence="3" key="1">
    <citation type="journal article" date="2020" name="Stud. Mycol.">
        <title>101 Dothideomycetes genomes: a test case for predicting lifestyles and emergence of pathogens.</title>
        <authorList>
            <person name="Haridas S."/>
            <person name="Albert R."/>
            <person name="Binder M."/>
            <person name="Bloem J."/>
            <person name="Labutti K."/>
            <person name="Salamov A."/>
            <person name="Andreopoulos B."/>
            <person name="Baker S."/>
            <person name="Barry K."/>
            <person name="Bills G."/>
            <person name="Bluhm B."/>
            <person name="Cannon C."/>
            <person name="Castanera R."/>
            <person name="Culley D."/>
            <person name="Daum C."/>
            <person name="Ezra D."/>
            <person name="Gonzalez J."/>
            <person name="Henrissat B."/>
            <person name="Kuo A."/>
            <person name="Liang C."/>
            <person name="Lipzen A."/>
            <person name="Lutzoni F."/>
            <person name="Magnuson J."/>
            <person name="Mondo S."/>
            <person name="Nolan M."/>
            <person name="Ohm R."/>
            <person name="Pangilinan J."/>
            <person name="Park H.-J."/>
            <person name="Ramirez L."/>
            <person name="Alfaro M."/>
            <person name="Sun H."/>
            <person name="Tritt A."/>
            <person name="Yoshinaga Y."/>
            <person name="Zwiers L.-H."/>
            <person name="Turgeon B."/>
            <person name="Goodwin S."/>
            <person name="Spatafora J."/>
            <person name="Crous P."/>
            <person name="Grigoriev I."/>
        </authorList>
    </citation>
    <scope>NUCLEOTIDE SEQUENCE</scope>
    <source>
        <strain evidence="3">CBS 115976</strain>
    </source>
</reference>
<accession>A0A6A6UL82</accession>
<evidence type="ECO:0000313" key="3">
    <source>
        <dbReference type="EMBL" id="KAF2672217.1"/>
    </source>
</evidence>
<dbReference type="GO" id="GO:0008199">
    <property type="term" value="F:ferric iron binding"/>
    <property type="evidence" value="ECO:0007669"/>
    <property type="project" value="InterPro"/>
</dbReference>
<dbReference type="Proteomes" id="UP000799302">
    <property type="component" value="Unassembled WGS sequence"/>
</dbReference>
<keyword evidence="3" id="KW-0560">Oxidoreductase</keyword>
<sequence>MVQFHLFVVVALLLSLFAVAHPGQSNSEKQAEAQFRRRYLDSLKHTDLAHCADKLTAQGVAKRASVRRRETLINLRQQAGINHNRLNKRQEYAWDEVLAKDHHSKLNLASSWQTANWDLLGDNQTVMLHPEVELGPFWVTGEDIRKDVREKEPGVTLHLDFQVINIKTCSPITGSAVEIWGCNSTGVYSGVVDGIPSGQAANIQNKALRGIQITDKDGSVRFDTIFPGHYKGRTNHLHVITHRDQTILANKTIAGGAINHVGQLFFDQSLIDEVTKISPYSDNKNEHWPNVLDGDMYVGTKGMADPVFNYVLLGNKLQDGIFAWLNFGISVDATENPVPAFDCGKDGCKEVD</sequence>
<dbReference type="InterPro" id="IPR015889">
    <property type="entry name" value="Intradiol_dOase_core"/>
</dbReference>
<dbReference type="EMBL" id="MU004232">
    <property type="protein sequence ID" value="KAF2672217.1"/>
    <property type="molecule type" value="Genomic_DNA"/>
</dbReference>
<proteinExistence type="predicted"/>
<keyword evidence="1" id="KW-0732">Signal</keyword>
<feature type="chain" id="PRO_5025654772" evidence="1">
    <location>
        <begin position="21"/>
        <end position="352"/>
    </location>
</feature>
<dbReference type="GO" id="GO:0016702">
    <property type="term" value="F:oxidoreductase activity, acting on single donors with incorporation of molecular oxygen, incorporation of two atoms of oxygen"/>
    <property type="evidence" value="ECO:0007669"/>
    <property type="project" value="InterPro"/>
</dbReference>
<dbReference type="InterPro" id="IPR000627">
    <property type="entry name" value="Intradiol_dOase_C"/>
</dbReference>
<protein>
    <submittedName>
        <fullName evidence="3">Aromatic compound dioxygenase</fullName>
    </submittedName>
</protein>
<dbReference type="CDD" id="cd03457">
    <property type="entry name" value="intradiol_dioxygenase_like"/>
    <property type="match status" value="1"/>
</dbReference>
<keyword evidence="4" id="KW-1185">Reference proteome</keyword>
<dbReference type="OrthoDB" id="121380at2759"/>
<dbReference type="AlphaFoldDB" id="A0A6A6UL82"/>
<dbReference type="PANTHER" id="PTHR34315">
    <property type="match status" value="1"/>
</dbReference>
<feature type="signal peptide" evidence="1">
    <location>
        <begin position="1"/>
        <end position="20"/>
    </location>
</feature>
<evidence type="ECO:0000313" key="4">
    <source>
        <dbReference type="Proteomes" id="UP000799302"/>
    </source>
</evidence>
<name>A0A6A6UL82_9PEZI</name>
<dbReference type="Gene3D" id="2.60.130.10">
    <property type="entry name" value="Aromatic compound dioxygenase"/>
    <property type="match status" value="1"/>
</dbReference>
<gene>
    <name evidence="3" type="ORF">BT63DRAFT_468210</name>
</gene>
<feature type="domain" description="Intradiol ring-cleavage dioxygenases" evidence="2">
    <location>
        <begin position="145"/>
        <end position="234"/>
    </location>
</feature>
<organism evidence="3 4">
    <name type="scientific">Microthyrium microscopicum</name>
    <dbReference type="NCBI Taxonomy" id="703497"/>
    <lineage>
        <taxon>Eukaryota</taxon>
        <taxon>Fungi</taxon>
        <taxon>Dikarya</taxon>
        <taxon>Ascomycota</taxon>
        <taxon>Pezizomycotina</taxon>
        <taxon>Dothideomycetes</taxon>
        <taxon>Dothideomycetes incertae sedis</taxon>
        <taxon>Microthyriales</taxon>
        <taxon>Microthyriaceae</taxon>
        <taxon>Microthyrium</taxon>
    </lineage>
</organism>
<dbReference type="SUPFAM" id="SSF49482">
    <property type="entry name" value="Aromatic compound dioxygenase"/>
    <property type="match status" value="1"/>
</dbReference>
<evidence type="ECO:0000256" key="1">
    <source>
        <dbReference type="SAM" id="SignalP"/>
    </source>
</evidence>
<dbReference type="PANTHER" id="PTHR34315:SF1">
    <property type="entry name" value="INTRADIOL RING-CLEAVAGE DIOXYGENASES DOMAIN-CONTAINING PROTEIN-RELATED"/>
    <property type="match status" value="1"/>
</dbReference>
<keyword evidence="3" id="KW-0223">Dioxygenase</keyword>
<evidence type="ECO:0000259" key="2">
    <source>
        <dbReference type="Pfam" id="PF00775"/>
    </source>
</evidence>